<evidence type="ECO:0000313" key="2">
    <source>
        <dbReference type="Proteomes" id="UP000006201"/>
    </source>
</evidence>
<dbReference type="EMBL" id="AAOH01000001">
    <property type="protein sequence ID" value="EAR30048.1"/>
    <property type="molecule type" value="Genomic_DNA"/>
</dbReference>
<proteinExistence type="predicted"/>
<protein>
    <submittedName>
        <fullName evidence="1">Uncharacterized protein</fullName>
    </submittedName>
</protein>
<evidence type="ECO:0000313" key="1">
    <source>
        <dbReference type="EMBL" id="EAR30048.1"/>
    </source>
</evidence>
<sequence length="44" mass="4845">MDLPLLSVLNSHLETAQQYLIVIEFDGYGTNKKAPCGYGAECLQ</sequence>
<dbReference type="STRING" id="87626.PTD2_00726"/>
<accession>A4C3B6</accession>
<dbReference type="HOGENOM" id="CLU_3220979_0_0_6"/>
<dbReference type="AlphaFoldDB" id="A4C3B6"/>
<dbReference type="Proteomes" id="UP000006201">
    <property type="component" value="Unassembled WGS sequence"/>
</dbReference>
<comment type="caution">
    <text evidence="1">The sequence shown here is derived from an EMBL/GenBank/DDBJ whole genome shotgun (WGS) entry which is preliminary data.</text>
</comment>
<keyword evidence="2" id="KW-1185">Reference proteome</keyword>
<organism evidence="1 2">
    <name type="scientific">Pseudoalteromonas tunicata D2</name>
    <dbReference type="NCBI Taxonomy" id="87626"/>
    <lineage>
        <taxon>Bacteria</taxon>
        <taxon>Pseudomonadati</taxon>
        <taxon>Pseudomonadota</taxon>
        <taxon>Gammaproteobacteria</taxon>
        <taxon>Alteromonadales</taxon>
        <taxon>Pseudoalteromonadaceae</taxon>
        <taxon>Pseudoalteromonas</taxon>
    </lineage>
</organism>
<reference evidence="1 2" key="1">
    <citation type="submission" date="2006-02" db="EMBL/GenBank/DDBJ databases">
        <authorList>
            <person name="Moran M.A."/>
            <person name="Kjelleberg S."/>
            <person name="Egan S."/>
            <person name="Saunders N."/>
            <person name="Thomas T."/>
            <person name="Ferriera S."/>
            <person name="Johnson J."/>
            <person name="Kravitz S."/>
            <person name="Halpern A."/>
            <person name="Remington K."/>
            <person name="Beeson K."/>
            <person name="Tran B."/>
            <person name="Rogers Y.-H."/>
            <person name="Friedman R."/>
            <person name="Venter J.C."/>
        </authorList>
    </citation>
    <scope>NUCLEOTIDE SEQUENCE [LARGE SCALE GENOMIC DNA]</scope>
    <source>
        <strain evidence="1 2">D2</strain>
    </source>
</reference>
<name>A4C3B6_9GAMM</name>
<gene>
    <name evidence="1" type="ORF">PTD2_00726</name>
</gene>